<reference evidence="2" key="1">
    <citation type="journal article" date="2020" name="G3 (Bethesda)">
        <title>High-Quality Assemblies for Three Invasive Social Wasps from the &lt;i&gt;Vespula&lt;/i&gt; Genus.</title>
        <authorList>
            <person name="Harrop T.W.R."/>
            <person name="Guhlin J."/>
            <person name="McLaughlin G.M."/>
            <person name="Permina E."/>
            <person name="Stockwell P."/>
            <person name="Gilligan J."/>
            <person name="Le Lec M.F."/>
            <person name="Gruber M.A.M."/>
            <person name="Quinn O."/>
            <person name="Lovegrove M."/>
            <person name="Duncan E.J."/>
            <person name="Remnant E.J."/>
            <person name="Van Eeckhoven J."/>
            <person name="Graham B."/>
            <person name="Knapp R.A."/>
            <person name="Langford K.W."/>
            <person name="Kronenberg Z."/>
            <person name="Press M.O."/>
            <person name="Eacker S.M."/>
            <person name="Wilson-Rankin E.E."/>
            <person name="Purcell J."/>
            <person name="Lester P.J."/>
            <person name="Dearden P.K."/>
        </authorList>
    </citation>
    <scope>NUCLEOTIDE SEQUENCE</scope>
    <source>
        <strain evidence="2">Volc-1</strain>
    </source>
</reference>
<name>A0A834PBQ4_VESPE</name>
<protein>
    <recommendedName>
        <fullName evidence="1">Reverse transcriptase domain-containing protein</fullName>
    </recommendedName>
</protein>
<gene>
    <name evidence="2" type="ORF">H0235_003224</name>
</gene>
<sequence>MIQPSKSEYAKPVVITFKKYGSYQTSFIIPERQYKFLKTPFGFLVNPTKFLRLVDEVFKDLIRHRIIFMYVDDIIILRETEMKKHSRIY</sequence>
<accession>A0A834PBQ4</accession>
<dbReference type="InterPro" id="IPR043128">
    <property type="entry name" value="Rev_trsase/Diguanyl_cyclase"/>
</dbReference>
<dbReference type="InterPro" id="IPR043502">
    <property type="entry name" value="DNA/RNA_pol_sf"/>
</dbReference>
<dbReference type="InterPro" id="IPR000477">
    <property type="entry name" value="RT_dom"/>
</dbReference>
<dbReference type="SUPFAM" id="SSF56672">
    <property type="entry name" value="DNA/RNA polymerases"/>
    <property type="match status" value="1"/>
</dbReference>
<dbReference type="Gene3D" id="3.10.10.10">
    <property type="entry name" value="HIV Type 1 Reverse Transcriptase, subunit A, domain 1"/>
    <property type="match status" value="1"/>
</dbReference>
<comment type="caution">
    <text evidence="2">The sequence shown here is derived from an EMBL/GenBank/DDBJ whole genome shotgun (WGS) entry which is preliminary data.</text>
</comment>
<organism evidence="2 3">
    <name type="scientific">Vespula pensylvanica</name>
    <name type="common">Western yellow jacket</name>
    <name type="synonym">Wasp</name>
    <dbReference type="NCBI Taxonomy" id="30213"/>
    <lineage>
        <taxon>Eukaryota</taxon>
        <taxon>Metazoa</taxon>
        <taxon>Ecdysozoa</taxon>
        <taxon>Arthropoda</taxon>
        <taxon>Hexapoda</taxon>
        <taxon>Insecta</taxon>
        <taxon>Pterygota</taxon>
        <taxon>Neoptera</taxon>
        <taxon>Endopterygota</taxon>
        <taxon>Hymenoptera</taxon>
        <taxon>Apocrita</taxon>
        <taxon>Aculeata</taxon>
        <taxon>Vespoidea</taxon>
        <taxon>Vespidae</taxon>
        <taxon>Vespinae</taxon>
        <taxon>Vespula</taxon>
    </lineage>
</organism>
<feature type="domain" description="Reverse transcriptase" evidence="1">
    <location>
        <begin position="1"/>
        <end position="89"/>
    </location>
</feature>
<dbReference type="AlphaFoldDB" id="A0A834PBQ4"/>
<dbReference type="GO" id="GO:0071897">
    <property type="term" value="P:DNA biosynthetic process"/>
    <property type="evidence" value="ECO:0007669"/>
    <property type="project" value="UniProtKB-ARBA"/>
</dbReference>
<keyword evidence="3" id="KW-1185">Reference proteome</keyword>
<dbReference type="Proteomes" id="UP000600918">
    <property type="component" value="Unassembled WGS sequence"/>
</dbReference>
<evidence type="ECO:0000313" key="2">
    <source>
        <dbReference type="EMBL" id="KAF7435033.1"/>
    </source>
</evidence>
<evidence type="ECO:0000313" key="3">
    <source>
        <dbReference type="Proteomes" id="UP000600918"/>
    </source>
</evidence>
<dbReference type="Pfam" id="PF00078">
    <property type="entry name" value="RVT_1"/>
    <property type="match status" value="1"/>
</dbReference>
<proteinExistence type="predicted"/>
<evidence type="ECO:0000259" key="1">
    <source>
        <dbReference type="PROSITE" id="PS50878"/>
    </source>
</evidence>
<dbReference type="Gene3D" id="3.30.70.270">
    <property type="match status" value="1"/>
</dbReference>
<dbReference type="PROSITE" id="PS50878">
    <property type="entry name" value="RT_POL"/>
    <property type="match status" value="1"/>
</dbReference>
<dbReference type="EMBL" id="JACSDY010000002">
    <property type="protein sequence ID" value="KAF7435033.1"/>
    <property type="molecule type" value="Genomic_DNA"/>
</dbReference>